<dbReference type="InterPro" id="IPR029000">
    <property type="entry name" value="Cyclophilin-like_dom_sf"/>
</dbReference>
<proteinExistence type="inferred from homology"/>
<feature type="region of interest" description="Disordered" evidence="11">
    <location>
        <begin position="553"/>
        <end position="575"/>
    </location>
</feature>
<dbReference type="SUPFAM" id="SSF57850">
    <property type="entry name" value="RING/U-box"/>
    <property type="match status" value="1"/>
</dbReference>
<evidence type="ECO:0000256" key="11">
    <source>
        <dbReference type="SAM" id="MobiDB-lite"/>
    </source>
</evidence>
<evidence type="ECO:0000313" key="14">
    <source>
        <dbReference type="EMBL" id="CAI5743070.1"/>
    </source>
</evidence>
<comment type="catalytic activity">
    <reaction evidence="1">
        <text>S-ubiquitinyl-[E2 ubiquitin-conjugating enzyme]-L-cysteine + [acceptor protein]-L-lysine = [E2 ubiquitin-conjugating enzyme]-L-cysteine + N(6)-ubiquitinyl-[acceptor protein]-L-lysine.</text>
        <dbReference type="EC" id="2.3.2.27"/>
    </reaction>
</comment>
<dbReference type="AlphaFoldDB" id="A0AAV0V4V9"/>
<evidence type="ECO:0000256" key="6">
    <source>
        <dbReference type="ARBA" id="ARBA00022679"/>
    </source>
</evidence>
<dbReference type="InterPro" id="IPR020892">
    <property type="entry name" value="Cyclophilin-type_PPIase_CS"/>
</dbReference>
<accession>A0AAV0V4V9</accession>
<protein>
    <recommendedName>
        <fullName evidence="16">RING-type E3 ubiquitin transferase</fullName>
    </recommendedName>
</protein>
<evidence type="ECO:0000259" key="12">
    <source>
        <dbReference type="PROSITE" id="PS50072"/>
    </source>
</evidence>
<evidence type="ECO:0000256" key="9">
    <source>
        <dbReference type="ARBA" id="ARBA00023235"/>
    </source>
</evidence>
<dbReference type="CDD" id="cd16663">
    <property type="entry name" value="RING-Ubox_PPIL2"/>
    <property type="match status" value="1"/>
</dbReference>
<dbReference type="EMBL" id="CANTFL010001484">
    <property type="protein sequence ID" value="CAI5743070.1"/>
    <property type="molecule type" value="Genomic_DNA"/>
</dbReference>
<dbReference type="GO" id="GO:0006457">
    <property type="term" value="P:protein folding"/>
    <property type="evidence" value="ECO:0007669"/>
    <property type="project" value="InterPro"/>
</dbReference>
<dbReference type="GO" id="GO:0000209">
    <property type="term" value="P:protein polyubiquitination"/>
    <property type="evidence" value="ECO:0007669"/>
    <property type="project" value="TreeGrafter"/>
</dbReference>
<dbReference type="SUPFAM" id="SSF50891">
    <property type="entry name" value="Cyclophilin-like"/>
    <property type="match status" value="1"/>
</dbReference>
<dbReference type="InterPro" id="IPR003613">
    <property type="entry name" value="Ubox_domain"/>
</dbReference>
<sequence length="575" mass="63922">MGKNRHSKDRLFITQTEHKYLYGGKKQTIRRAYKRLPFNCCAITLRPFTNPVCTREGHLFDLEAVVPFVKAHGINPVTGKSLVLKELIQLQFSKNSQGEYFCPVTYKVFTDNTKIAAIATTGNVLCYEAVDELNIKPKNWTDLISGAAFKRKDIIILQDPQNLSNREIENFEHLRLAKASDSHGTSASATRMIRTNAATDRILELLSAEQTAQKELAEKIKRGVDGVSEKDKIVASMTHCSLPKHEAVAETAARPNKLQYSHFTVGECSSSFTSSVRAPMTRNAMALVSQPDLLEQRWQAVRKLKKKGLVRLDTSLGNINLEVDCDVVPQTADNFMTLCQNKYYDGVLFHRVIKGFMMQGGDPTGTGRGGESAWKKPFRDEIDSRLSHSQRGVLSMANSGPGTNKSQFFITFKACPHLDKKHAVFGRVVGGMDVLDIVERVETGAEDRPIDDVRIRSAQVFSNPFLMAEEARERGLDVVEVAKEKAASEATSEVHGAVFKVDGKWVAYDNVEEVDVANLPRSETAKSEKVGKYLKTKSDAVAKKRPQESSAMLVAIESKKRSKNSRGGFGDFPGW</sequence>
<comment type="function">
    <text evidence="3">May catalyze the cis-trans isomerization of proline imidic peptide bonds in oligopeptides thereby assisting the folding of proteins. May also function as a chaperone, playing a role in intracellular transport of proteins. May also have a protein ubiquitin ligase activity acting as an E3 ubiquitin protein ligase or as a ubiquitin-ubiquitin ligase promoting elongation of ubiquitin chains on proteins.</text>
</comment>
<dbReference type="PROSITE" id="PS50072">
    <property type="entry name" value="CSA_PPIASE_2"/>
    <property type="match status" value="1"/>
</dbReference>
<keyword evidence="6" id="KW-0808">Transferase</keyword>
<evidence type="ECO:0000256" key="3">
    <source>
        <dbReference type="ARBA" id="ARBA00003697"/>
    </source>
</evidence>
<keyword evidence="9" id="KW-0413">Isomerase</keyword>
<dbReference type="InterPro" id="IPR026951">
    <property type="entry name" value="PPIL2_U-box_dom"/>
</dbReference>
<dbReference type="InterPro" id="IPR002130">
    <property type="entry name" value="Cyclophilin-type_PPIase_dom"/>
</dbReference>
<comment type="catalytic activity">
    <reaction evidence="2">
        <text>[protein]-peptidylproline (omega=180) = [protein]-peptidylproline (omega=0)</text>
        <dbReference type="Rhea" id="RHEA:16237"/>
        <dbReference type="Rhea" id="RHEA-COMP:10747"/>
        <dbReference type="Rhea" id="RHEA-COMP:10748"/>
        <dbReference type="ChEBI" id="CHEBI:83833"/>
        <dbReference type="ChEBI" id="CHEBI:83834"/>
        <dbReference type="EC" id="5.2.1.8"/>
    </reaction>
</comment>
<dbReference type="PROSITE" id="PS51698">
    <property type="entry name" value="U_BOX"/>
    <property type="match status" value="1"/>
</dbReference>
<dbReference type="Gene3D" id="2.40.100.10">
    <property type="entry name" value="Cyclophilin-like"/>
    <property type="match status" value="1"/>
</dbReference>
<dbReference type="Pfam" id="PF00160">
    <property type="entry name" value="Pro_isomerase"/>
    <property type="match status" value="1"/>
</dbReference>
<evidence type="ECO:0000313" key="15">
    <source>
        <dbReference type="Proteomes" id="UP001162031"/>
    </source>
</evidence>
<evidence type="ECO:0008006" key="16">
    <source>
        <dbReference type="Google" id="ProtNLM"/>
    </source>
</evidence>
<dbReference type="GO" id="GO:0071013">
    <property type="term" value="C:catalytic step 2 spliceosome"/>
    <property type="evidence" value="ECO:0007669"/>
    <property type="project" value="TreeGrafter"/>
</dbReference>
<dbReference type="SMART" id="SM00504">
    <property type="entry name" value="Ubox"/>
    <property type="match status" value="1"/>
</dbReference>
<dbReference type="InterPro" id="IPR013083">
    <property type="entry name" value="Znf_RING/FYVE/PHD"/>
</dbReference>
<evidence type="ECO:0000256" key="8">
    <source>
        <dbReference type="ARBA" id="ARBA00023110"/>
    </source>
</evidence>
<keyword evidence="10" id="KW-0539">Nucleus</keyword>
<name>A0AAV0V4V9_HYABA</name>
<evidence type="ECO:0000256" key="2">
    <source>
        <dbReference type="ARBA" id="ARBA00000971"/>
    </source>
</evidence>
<dbReference type="PANTHER" id="PTHR45625">
    <property type="entry name" value="PEPTIDYL-PROLYL CIS-TRANS ISOMERASE-RELATED"/>
    <property type="match status" value="1"/>
</dbReference>
<evidence type="ECO:0000256" key="4">
    <source>
        <dbReference type="ARBA" id="ARBA00004123"/>
    </source>
</evidence>
<organism evidence="14 15">
    <name type="scientific">Hyaloperonospora brassicae</name>
    <name type="common">Brassica downy mildew</name>
    <name type="synonym">Peronospora brassicae</name>
    <dbReference type="NCBI Taxonomy" id="162125"/>
    <lineage>
        <taxon>Eukaryota</taxon>
        <taxon>Sar</taxon>
        <taxon>Stramenopiles</taxon>
        <taxon>Oomycota</taxon>
        <taxon>Peronosporomycetes</taxon>
        <taxon>Peronosporales</taxon>
        <taxon>Peronosporaceae</taxon>
        <taxon>Hyaloperonospora</taxon>
    </lineage>
</organism>
<gene>
    <name evidence="14" type="ORF">HBR001_LOCUS9292</name>
</gene>
<dbReference type="GO" id="GO:0003755">
    <property type="term" value="F:peptidyl-prolyl cis-trans isomerase activity"/>
    <property type="evidence" value="ECO:0007669"/>
    <property type="project" value="UniProtKB-KW"/>
</dbReference>
<comment type="caution">
    <text evidence="14">The sequence shown here is derived from an EMBL/GenBank/DDBJ whole genome shotgun (WGS) entry which is preliminary data.</text>
</comment>
<evidence type="ECO:0000256" key="1">
    <source>
        <dbReference type="ARBA" id="ARBA00000900"/>
    </source>
</evidence>
<evidence type="ECO:0000259" key="13">
    <source>
        <dbReference type="PROSITE" id="PS51698"/>
    </source>
</evidence>
<dbReference type="PANTHER" id="PTHR45625:SF1">
    <property type="entry name" value="RING-TYPE E3 UBIQUITIN-PROTEIN LIGASE PPIL2"/>
    <property type="match status" value="1"/>
</dbReference>
<evidence type="ECO:0000256" key="5">
    <source>
        <dbReference type="ARBA" id="ARBA00007930"/>
    </source>
</evidence>
<dbReference type="PROSITE" id="PS00170">
    <property type="entry name" value="CSA_PPIASE_1"/>
    <property type="match status" value="1"/>
</dbReference>
<feature type="domain" description="PPIase cyclophilin-type" evidence="12">
    <location>
        <begin position="313"/>
        <end position="460"/>
    </location>
</feature>
<dbReference type="GO" id="GO:0061630">
    <property type="term" value="F:ubiquitin protein ligase activity"/>
    <property type="evidence" value="ECO:0007669"/>
    <property type="project" value="UniProtKB-EC"/>
</dbReference>
<keyword evidence="7" id="KW-0833">Ubl conjugation pathway</keyword>
<dbReference type="FunFam" id="3.30.40.10:FF:000079">
    <property type="entry name" value="Peptidyl-prolyl cis-trans isomerase 2"/>
    <property type="match status" value="1"/>
</dbReference>
<dbReference type="PRINTS" id="PR00153">
    <property type="entry name" value="CSAPPISMRASE"/>
</dbReference>
<feature type="domain" description="U-box" evidence="13">
    <location>
        <begin position="34"/>
        <end position="107"/>
    </location>
</feature>
<comment type="similarity">
    <text evidence="5">Belongs to the cyclophilin-type PPIase family. PPIL2 subfamily.</text>
</comment>
<reference evidence="14" key="1">
    <citation type="submission" date="2022-12" db="EMBL/GenBank/DDBJ databases">
        <authorList>
            <person name="Webb A."/>
        </authorList>
    </citation>
    <scope>NUCLEOTIDE SEQUENCE</scope>
    <source>
        <strain evidence="14">Hp1</strain>
    </source>
</reference>
<dbReference type="FunFam" id="2.40.100.10:FF:000014">
    <property type="entry name" value="Peptidyl-prolyl cis-trans isomerase cyp65"/>
    <property type="match status" value="1"/>
</dbReference>
<keyword evidence="15" id="KW-1185">Reference proteome</keyword>
<dbReference type="InterPro" id="IPR044666">
    <property type="entry name" value="Cyclophilin_A-like"/>
</dbReference>
<dbReference type="Gene3D" id="3.30.40.10">
    <property type="entry name" value="Zinc/RING finger domain, C3HC4 (zinc finger)"/>
    <property type="match status" value="1"/>
</dbReference>
<dbReference type="Pfam" id="PF04641">
    <property type="entry name" value="Rtf2"/>
    <property type="match status" value="1"/>
</dbReference>
<evidence type="ECO:0000256" key="7">
    <source>
        <dbReference type="ARBA" id="ARBA00022786"/>
    </source>
</evidence>
<comment type="subcellular location">
    <subcellularLocation>
        <location evidence="4">Nucleus</location>
    </subcellularLocation>
</comment>
<keyword evidence="8" id="KW-0697">Rotamase</keyword>
<evidence type="ECO:0000256" key="10">
    <source>
        <dbReference type="ARBA" id="ARBA00023242"/>
    </source>
</evidence>
<dbReference type="Proteomes" id="UP001162031">
    <property type="component" value="Unassembled WGS sequence"/>
</dbReference>